<dbReference type="InterPro" id="IPR030395">
    <property type="entry name" value="GP_PDE_dom"/>
</dbReference>
<dbReference type="Gene3D" id="3.20.20.190">
    <property type="entry name" value="Phosphatidylinositol (PI) phosphodiesterase"/>
    <property type="match status" value="1"/>
</dbReference>
<feature type="non-terminal residue" evidence="2">
    <location>
        <position position="111"/>
    </location>
</feature>
<gene>
    <name evidence="2" type="ORF">METZ01_LOCUS357522</name>
</gene>
<dbReference type="GO" id="GO:0008081">
    <property type="term" value="F:phosphoric diester hydrolase activity"/>
    <property type="evidence" value="ECO:0007669"/>
    <property type="project" value="InterPro"/>
</dbReference>
<protein>
    <recommendedName>
        <fullName evidence="1">GP-PDE domain-containing protein</fullName>
    </recommendedName>
</protein>
<feature type="non-terminal residue" evidence="2">
    <location>
        <position position="1"/>
    </location>
</feature>
<dbReference type="Pfam" id="PF03009">
    <property type="entry name" value="GDPD"/>
    <property type="match status" value="1"/>
</dbReference>
<dbReference type="AlphaFoldDB" id="A0A382S690"/>
<evidence type="ECO:0000259" key="1">
    <source>
        <dbReference type="PROSITE" id="PS51704"/>
    </source>
</evidence>
<dbReference type="PANTHER" id="PTHR46211">
    <property type="entry name" value="GLYCEROPHOSPHORYL DIESTER PHOSPHODIESTERASE"/>
    <property type="match status" value="1"/>
</dbReference>
<evidence type="ECO:0000313" key="2">
    <source>
        <dbReference type="EMBL" id="SVD04668.1"/>
    </source>
</evidence>
<organism evidence="2">
    <name type="scientific">marine metagenome</name>
    <dbReference type="NCBI Taxonomy" id="408172"/>
    <lineage>
        <taxon>unclassified sequences</taxon>
        <taxon>metagenomes</taxon>
        <taxon>ecological metagenomes</taxon>
    </lineage>
</organism>
<dbReference type="PANTHER" id="PTHR46211:SF1">
    <property type="entry name" value="GLYCEROPHOSPHODIESTER PHOSPHODIESTERASE, CYTOPLASMIC"/>
    <property type="match status" value="1"/>
</dbReference>
<reference evidence="2" key="1">
    <citation type="submission" date="2018-05" db="EMBL/GenBank/DDBJ databases">
        <authorList>
            <person name="Lanie J.A."/>
            <person name="Ng W.-L."/>
            <person name="Kazmierczak K.M."/>
            <person name="Andrzejewski T.M."/>
            <person name="Davidsen T.M."/>
            <person name="Wayne K.J."/>
            <person name="Tettelin H."/>
            <person name="Glass J.I."/>
            <person name="Rusch D."/>
            <person name="Podicherti R."/>
            <person name="Tsui H.-C.T."/>
            <person name="Winkler M.E."/>
        </authorList>
    </citation>
    <scope>NUCLEOTIDE SEQUENCE</scope>
</reference>
<feature type="domain" description="GP-PDE" evidence="1">
    <location>
        <begin position="4"/>
        <end position="111"/>
    </location>
</feature>
<name>A0A382S690_9ZZZZ</name>
<dbReference type="SUPFAM" id="SSF51695">
    <property type="entry name" value="PLC-like phosphodiesterases"/>
    <property type="match status" value="1"/>
</dbReference>
<proteinExistence type="predicted"/>
<dbReference type="GO" id="GO:0006629">
    <property type="term" value="P:lipid metabolic process"/>
    <property type="evidence" value="ECO:0007669"/>
    <property type="project" value="InterPro"/>
</dbReference>
<dbReference type="EMBL" id="UINC01126288">
    <property type="protein sequence ID" value="SVD04668.1"/>
    <property type="molecule type" value="Genomic_DNA"/>
</dbReference>
<sequence length="111" mass="12476">VKRLTNIAHRGASSYAPENTFAAFDLALDMGVNDIELDVHFTKDNYIVVIHDDTVERTTNGVGYVSGLTLAQLKKLDAGSWFGKDFTEQRISTLTEILDRYQGQLNFHIEI</sequence>
<dbReference type="PROSITE" id="PS51704">
    <property type="entry name" value="GP_PDE"/>
    <property type="match status" value="1"/>
</dbReference>
<dbReference type="InterPro" id="IPR017946">
    <property type="entry name" value="PLC-like_Pdiesterase_TIM-brl"/>
</dbReference>
<accession>A0A382S690</accession>